<reference evidence="2 3" key="1">
    <citation type="submission" date="2014-11" db="EMBL/GenBank/DDBJ databases">
        <title>Genetic blueprint of the zoonotic pathogen Toxocara canis.</title>
        <authorList>
            <person name="Zhu X.-Q."/>
            <person name="Korhonen P.K."/>
            <person name="Cai H."/>
            <person name="Young N.D."/>
            <person name="Nejsum P."/>
            <person name="von Samson-Himmelstjerna G."/>
            <person name="Boag P.R."/>
            <person name="Tan P."/>
            <person name="Li Q."/>
            <person name="Min J."/>
            <person name="Yang Y."/>
            <person name="Wang X."/>
            <person name="Fang X."/>
            <person name="Hall R.S."/>
            <person name="Hofmann A."/>
            <person name="Sternberg P.W."/>
            <person name="Jex A.R."/>
            <person name="Gasser R.B."/>
        </authorList>
    </citation>
    <scope>NUCLEOTIDE SEQUENCE [LARGE SCALE GENOMIC DNA]</scope>
    <source>
        <strain evidence="2">PN_DK_2014</strain>
    </source>
</reference>
<organism evidence="2 3">
    <name type="scientific">Toxocara canis</name>
    <name type="common">Canine roundworm</name>
    <dbReference type="NCBI Taxonomy" id="6265"/>
    <lineage>
        <taxon>Eukaryota</taxon>
        <taxon>Metazoa</taxon>
        <taxon>Ecdysozoa</taxon>
        <taxon>Nematoda</taxon>
        <taxon>Chromadorea</taxon>
        <taxon>Rhabditida</taxon>
        <taxon>Spirurina</taxon>
        <taxon>Ascaridomorpha</taxon>
        <taxon>Ascaridoidea</taxon>
        <taxon>Toxocaridae</taxon>
        <taxon>Toxocara</taxon>
    </lineage>
</organism>
<dbReference type="CDD" id="cd00637">
    <property type="entry name" value="7tm_classA_rhodopsin-like"/>
    <property type="match status" value="1"/>
</dbReference>
<feature type="transmembrane region" description="Helical" evidence="1">
    <location>
        <begin position="219"/>
        <end position="236"/>
    </location>
</feature>
<sequence>MYVRSAIYAVEGSIVFIANTFFFLAIFRFRSLRNKYIVILEQIASDAVSSLGITVAGIGRTIVMLLDIEELKSRRYCMLMPWNILFLWGETLTPVAMLTVSVDRLISVLFPLNYFKCSRSTQIFEVSVGCCVVAALSIENWILTFPETDQKFSPACLTSSSWQPFHDHVFFALKVFASSSSVLVYFFVFLIARKYSVRAKSLQRGQVALDAFQKRQRQLTITMGISCAFTLIVYVLPTCVKYAFQYSDDADFVEFISIYSAISSYMNPLVNLTILFIRQLDIRDAVRKSRPITWRNGARYTHDDKGWNVCRANRDPIFQLQQQLSKHFINYC</sequence>
<dbReference type="Pfam" id="PF10320">
    <property type="entry name" value="7TM_GPCR_Srsx"/>
    <property type="match status" value="1"/>
</dbReference>
<feature type="transmembrane region" description="Helical" evidence="1">
    <location>
        <begin position="6"/>
        <end position="27"/>
    </location>
</feature>
<dbReference type="InterPro" id="IPR047130">
    <property type="entry name" value="7TM_GPCR_Srsx_nematod"/>
</dbReference>
<keyword evidence="3" id="KW-1185">Reference proteome</keyword>
<dbReference type="Proteomes" id="UP000031036">
    <property type="component" value="Unassembled WGS sequence"/>
</dbReference>
<feature type="transmembrane region" description="Helical" evidence="1">
    <location>
        <begin position="169"/>
        <end position="192"/>
    </location>
</feature>
<feature type="transmembrane region" description="Helical" evidence="1">
    <location>
        <begin position="80"/>
        <end position="102"/>
    </location>
</feature>
<evidence type="ECO:0000256" key="1">
    <source>
        <dbReference type="SAM" id="Phobius"/>
    </source>
</evidence>
<comment type="caution">
    <text evidence="2">The sequence shown here is derived from an EMBL/GenBank/DDBJ whole genome shotgun (WGS) entry which is preliminary data.</text>
</comment>
<evidence type="ECO:0000313" key="3">
    <source>
        <dbReference type="Proteomes" id="UP000031036"/>
    </source>
</evidence>
<dbReference type="InterPro" id="IPR019424">
    <property type="entry name" value="7TM_GPCR_Srsx"/>
</dbReference>
<evidence type="ECO:0000313" key="2">
    <source>
        <dbReference type="EMBL" id="KHN73336.1"/>
    </source>
</evidence>
<dbReference type="PANTHER" id="PTHR23360">
    <property type="entry name" value="G-PROTEIN COUPLED RECEPTORS FAMILY 1 PROFILE DOMAIN-CONTAINING PROTEIN-RELATED"/>
    <property type="match status" value="1"/>
</dbReference>
<keyword evidence="1" id="KW-1133">Transmembrane helix</keyword>
<feature type="transmembrane region" description="Helical" evidence="1">
    <location>
        <begin position="256"/>
        <end position="277"/>
    </location>
</feature>
<dbReference type="SUPFAM" id="SSF81321">
    <property type="entry name" value="Family A G protein-coupled receptor-like"/>
    <property type="match status" value="1"/>
</dbReference>
<feature type="transmembrane region" description="Helical" evidence="1">
    <location>
        <begin position="48"/>
        <end position="68"/>
    </location>
</feature>
<dbReference type="AlphaFoldDB" id="A0A0B2UQT0"/>
<keyword evidence="1" id="KW-0472">Membrane</keyword>
<protein>
    <recommendedName>
        <fullName evidence="4">G_PROTEIN_RECEP_F1_2 domain-containing protein</fullName>
    </recommendedName>
</protein>
<accession>A0A0B2UQT0</accession>
<evidence type="ECO:0008006" key="4">
    <source>
        <dbReference type="Google" id="ProtNLM"/>
    </source>
</evidence>
<dbReference type="Gene3D" id="1.20.1070.10">
    <property type="entry name" value="Rhodopsin 7-helix transmembrane proteins"/>
    <property type="match status" value="1"/>
</dbReference>
<proteinExistence type="predicted"/>
<feature type="transmembrane region" description="Helical" evidence="1">
    <location>
        <begin position="123"/>
        <end position="143"/>
    </location>
</feature>
<dbReference type="OrthoDB" id="5796705at2759"/>
<keyword evidence="1" id="KW-0812">Transmembrane</keyword>
<dbReference type="EMBL" id="JPKZ01003124">
    <property type="protein sequence ID" value="KHN73336.1"/>
    <property type="molecule type" value="Genomic_DNA"/>
</dbReference>
<name>A0A0B2UQT0_TOXCA</name>
<gene>
    <name evidence="2" type="ORF">Tcan_17004</name>
</gene>